<gene>
    <name evidence="1" type="ORF">SBA1_650022</name>
</gene>
<accession>A0A2U3L3H5</accession>
<evidence type="ECO:0000313" key="2">
    <source>
        <dbReference type="Proteomes" id="UP000238701"/>
    </source>
</evidence>
<dbReference type="AlphaFoldDB" id="A0A2U3L3H5"/>
<dbReference type="EMBL" id="OMOD01000161">
    <property type="protein sequence ID" value="SPF46473.1"/>
    <property type="molecule type" value="Genomic_DNA"/>
</dbReference>
<protein>
    <submittedName>
        <fullName evidence="1">Uncharacterized protein</fullName>
    </submittedName>
</protein>
<proteinExistence type="predicted"/>
<reference evidence="2" key="1">
    <citation type="submission" date="2018-02" db="EMBL/GenBank/DDBJ databases">
        <authorList>
            <person name="Hausmann B."/>
        </authorList>
    </citation>
    <scope>NUCLEOTIDE SEQUENCE [LARGE SCALE GENOMIC DNA]</scope>
    <source>
        <strain evidence="2">Peat soil MAG SbA1</strain>
    </source>
</reference>
<sequence>MAASIASWRRTECSTSAAGERLKCVRPSLSNSATSLTCIVVAMKSPQKTGKKGAGRKPTYSALKGGAMPNGMACWGVGYLQN</sequence>
<dbReference type="Proteomes" id="UP000238701">
    <property type="component" value="Unassembled WGS sequence"/>
</dbReference>
<organism evidence="1 2">
    <name type="scientific">Candidatus Sulfotelmatobacter kueseliae</name>
    <dbReference type="NCBI Taxonomy" id="2042962"/>
    <lineage>
        <taxon>Bacteria</taxon>
        <taxon>Pseudomonadati</taxon>
        <taxon>Acidobacteriota</taxon>
        <taxon>Terriglobia</taxon>
        <taxon>Terriglobales</taxon>
        <taxon>Candidatus Korobacteraceae</taxon>
        <taxon>Candidatus Sulfotelmatobacter</taxon>
    </lineage>
</organism>
<name>A0A2U3L3H5_9BACT</name>
<evidence type="ECO:0000313" key="1">
    <source>
        <dbReference type="EMBL" id="SPF46473.1"/>
    </source>
</evidence>